<proteinExistence type="predicted"/>
<keyword evidence="1" id="KW-0732">Signal</keyword>
<organism evidence="4 5">
    <name type="scientific">Leucobacter tardus</name>
    <dbReference type="NCBI Taxonomy" id="501483"/>
    <lineage>
        <taxon>Bacteria</taxon>
        <taxon>Bacillati</taxon>
        <taxon>Actinomycetota</taxon>
        <taxon>Actinomycetes</taxon>
        <taxon>Micrococcales</taxon>
        <taxon>Microbacteriaceae</taxon>
        <taxon>Leucobacter</taxon>
    </lineage>
</organism>
<accession>A0A939QEQ7</accession>
<dbReference type="EMBL" id="JAGFBF010000005">
    <property type="protein sequence ID" value="MBO2990785.1"/>
    <property type="molecule type" value="Genomic_DNA"/>
</dbReference>
<keyword evidence="3" id="KW-0472">Membrane</keyword>
<evidence type="ECO:0000313" key="4">
    <source>
        <dbReference type="EMBL" id="MBO2990785.1"/>
    </source>
</evidence>
<keyword evidence="3" id="KW-1133">Transmembrane helix</keyword>
<evidence type="ECO:0000313" key="5">
    <source>
        <dbReference type="Proteomes" id="UP000668403"/>
    </source>
</evidence>
<evidence type="ECO:0008006" key="6">
    <source>
        <dbReference type="Google" id="ProtNLM"/>
    </source>
</evidence>
<protein>
    <recommendedName>
        <fullName evidence="6">DUF4352 domain-containing protein</fullName>
    </recommendedName>
</protein>
<keyword evidence="3" id="KW-0812">Transmembrane</keyword>
<evidence type="ECO:0000256" key="1">
    <source>
        <dbReference type="ARBA" id="ARBA00022729"/>
    </source>
</evidence>
<dbReference type="AlphaFoldDB" id="A0A939QEQ7"/>
<dbReference type="RefSeq" id="WP_208240067.1">
    <property type="nucleotide sequence ID" value="NZ_BAAAQU010000002.1"/>
</dbReference>
<keyword evidence="5" id="KW-1185">Reference proteome</keyword>
<evidence type="ECO:0000256" key="2">
    <source>
        <dbReference type="SAM" id="MobiDB-lite"/>
    </source>
</evidence>
<reference evidence="4" key="1">
    <citation type="submission" date="2021-03" db="EMBL/GenBank/DDBJ databases">
        <title>Leucobacter chromiisoli sp. nov., isolated from chromium-containing soil of chemical plant.</title>
        <authorList>
            <person name="Xu Z."/>
        </authorList>
    </citation>
    <scope>NUCLEOTIDE SEQUENCE</scope>
    <source>
        <strain evidence="4">K 70/01</strain>
    </source>
</reference>
<dbReference type="Proteomes" id="UP000668403">
    <property type="component" value="Unassembled WGS sequence"/>
</dbReference>
<feature type="region of interest" description="Disordered" evidence="2">
    <location>
        <begin position="1"/>
        <end position="130"/>
    </location>
</feature>
<feature type="compositionally biased region" description="Low complexity" evidence="2">
    <location>
        <begin position="61"/>
        <end position="87"/>
    </location>
</feature>
<dbReference type="InterPro" id="IPR029050">
    <property type="entry name" value="Immunoprotect_excell_Ig-like"/>
</dbReference>
<name>A0A939QEQ7_9MICO</name>
<sequence>MSNTHEPPENGRGAEGAESDPSVEPGVRPNGQGAPSESPATPEMPPQYAPPQGDVPPQYAPPQAYGAPPQDEAPQYGAPGQQYAQPQYAPPPPYAQAGAGTNPGQPGAAFQGYPGQPGQGPYGAPQGPREPKQPNMVGLIGFIVAIVGFVFACIPPVVWASWILLPAALVLGIVALCLKNKKKGLGIAALGISVVGFIVSIVVFFVSLAMMFGQVVSDTSNLPDISELEEEWGDALPDATESDPGAPVDPADALALGESIDAGDWAYTVNAVDVDAVDEISAESSINGEPDAGMTFILVNITAEYTGSGSGAGMSAPPLLVSFVDEDGTRYTELQKTLIAPDDLITQGPAESEGTVTGNLALQVPADTAEQGVLAVDTSIADPNGGEHFVAVK</sequence>
<dbReference type="Gene3D" id="2.60.40.1240">
    <property type="match status" value="1"/>
</dbReference>
<comment type="caution">
    <text evidence="4">The sequence shown here is derived from an EMBL/GenBank/DDBJ whole genome shotgun (WGS) entry which is preliminary data.</text>
</comment>
<feature type="transmembrane region" description="Helical" evidence="3">
    <location>
        <begin position="160"/>
        <end position="178"/>
    </location>
</feature>
<evidence type="ECO:0000256" key="3">
    <source>
        <dbReference type="SAM" id="Phobius"/>
    </source>
</evidence>
<feature type="compositionally biased region" description="Low complexity" evidence="2">
    <location>
        <begin position="95"/>
        <end position="114"/>
    </location>
</feature>
<gene>
    <name evidence="4" type="ORF">J4H85_12345</name>
</gene>
<feature type="transmembrane region" description="Helical" evidence="3">
    <location>
        <begin position="185"/>
        <end position="212"/>
    </location>
</feature>
<feature type="transmembrane region" description="Helical" evidence="3">
    <location>
        <begin position="136"/>
        <end position="154"/>
    </location>
</feature>